<evidence type="ECO:0000313" key="2">
    <source>
        <dbReference type="Proteomes" id="UP000616114"/>
    </source>
</evidence>
<dbReference type="AlphaFoldDB" id="A0A8J2TVV1"/>
<name>A0A8J2TVV1_9MICO</name>
<proteinExistence type="predicted"/>
<sequence length="60" mass="6227">MPGVLFCHKGHAAAGAWGVVLSLGVLPPVSVSQNAPMNIAEPLSAEVGRVYNDRTGGDRR</sequence>
<dbReference type="Proteomes" id="UP000616114">
    <property type="component" value="Unassembled WGS sequence"/>
</dbReference>
<reference evidence="1" key="1">
    <citation type="journal article" date="2014" name="Int. J. Syst. Evol. Microbiol.">
        <title>Complete genome sequence of Corynebacterium casei LMG S-19264T (=DSM 44701T), isolated from a smear-ripened cheese.</title>
        <authorList>
            <consortium name="US DOE Joint Genome Institute (JGI-PGF)"/>
            <person name="Walter F."/>
            <person name="Albersmeier A."/>
            <person name="Kalinowski J."/>
            <person name="Ruckert C."/>
        </authorList>
    </citation>
    <scope>NUCLEOTIDE SEQUENCE</scope>
    <source>
        <strain evidence="1">CGMCC 1.12785</strain>
    </source>
</reference>
<reference evidence="1" key="2">
    <citation type="submission" date="2020-09" db="EMBL/GenBank/DDBJ databases">
        <authorList>
            <person name="Sun Q."/>
            <person name="Zhou Y."/>
        </authorList>
    </citation>
    <scope>NUCLEOTIDE SEQUENCE</scope>
    <source>
        <strain evidence="1">CGMCC 1.12785</strain>
    </source>
</reference>
<organism evidence="1 2">
    <name type="scientific">Sediminivirga luteola</name>
    <dbReference type="NCBI Taxonomy" id="1774748"/>
    <lineage>
        <taxon>Bacteria</taxon>
        <taxon>Bacillati</taxon>
        <taxon>Actinomycetota</taxon>
        <taxon>Actinomycetes</taxon>
        <taxon>Micrococcales</taxon>
        <taxon>Brevibacteriaceae</taxon>
        <taxon>Sediminivirga</taxon>
    </lineage>
</organism>
<protein>
    <submittedName>
        <fullName evidence="1">Uncharacterized protein</fullName>
    </submittedName>
</protein>
<accession>A0A8J2TVV1</accession>
<dbReference type="EMBL" id="BMFY01000002">
    <property type="protein sequence ID" value="GGA05170.1"/>
    <property type="molecule type" value="Genomic_DNA"/>
</dbReference>
<evidence type="ECO:0000313" key="1">
    <source>
        <dbReference type="EMBL" id="GGA05170.1"/>
    </source>
</evidence>
<gene>
    <name evidence="1" type="ORF">GCM10011333_04880</name>
</gene>
<comment type="caution">
    <text evidence="1">The sequence shown here is derived from an EMBL/GenBank/DDBJ whole genome shotgun (WGS) entry which is preliminary data.</text>
</comment>
<keyword evidence="2" id="KW-1185">Reference proteome</keyword>